<evidence type="ECO:0000313" key="3">
    <source>
        <dbReference type="Proteomes" id="UP000480178"/>
    </source>
</evidence>
<organism evidence="2 3">
    <name type="scientific">Rhodocytophaga rosea</name>
    <dbReference type="NCBI Taxonomy" id="2704465"/>
    <lineage>
        <taxon>Bacteria</taxon>
        <taxon>Pseudomonadati</taxon>
        <taxon>Bacteroidota</taxon>
        <taxon>Cytophagia</taxon>
        <taxon>Cytophagales</taxon>
        <taxon>Rhodocytophagaceae</taxon>
        <taxon>Rhodocytophaga</taxon>
    </lineage>
</organism>
<accession>A0A6C0GI86</accession>
<proteinExistence type="predicted"/>
<evidence type="ECO:0000313" key="2">
    <source>
        <dbReference type="EMBL" id="QHT67708.1"/>
    </source>
</evidence>
<dbReference type="EMBL" id="CP048222">
    <property type="protein sequence ID" value="QHT67708.1"/>
    <property type="molecule type" value="Genomic_DNA"/>
</dbReference>
<feature type="chain" id="PRO_5025488568" evidence="1">
    <location>
        <begin position="21"/>
        <end position="149"/>
    </location>
</feature>
<name>A0A6C0GI86_9BACT</name>
<evidence type="ECO:0000256" key="1">
    <source>
        <dbReference type="SAM" id="SignalP"/>
    </source>
</evidence>
<sequence length="149" mass="17263">MKRILFFVFLFQSLCFFATAQNPNDFYIAFSKSKGSDSLHIYISVQLHQNISYEVIDLQIKEKGTHQAQAFQISNRFPYGIVNGLNMYIYHIPYKSVSGAMYEITIDSKRLCNIGPFKLEEQFSSENMHTYSYANPGFKLVNPVKFKKS</sequence>
<dbReference type="KEGG" id="rhoz:GXP67_14245"/>
<protein>
    <submittedName>
        <fullName evidence="2">Uncharacterized protein</fullName>
    </submittedName>
</protein>
<feature type="signal peptide" evidence="1">
    <location>
        <begin position="1"/>
        <end position="20"/>
    </location>
</feature>
<dbReference type="RefSeq" id="WP_162443731.1">
    <property type="nucleotide sequence ID" value="NZ_CP048222.1"/>
</dbReference>
<keyword evidence="3" id="KW-1185">Reference proteome</keyword>
<gene>
    <name evidence="2" type="ORF">GXP67_14245</name>
</gene>
<reference evidence="2 3" key="1">
    <citation type="submission" date="2020-01" db="EMBL/GenBank/DDBJ databases">
        <authorList>
            <person name="Kim M.K."/>
        </authorList>
    </citation>
    <scope>NUCLEOTIDE SEQUENCE [LARGE SCALE GENOMIC DNA]</scope>
    <source>
        <strain evidence="2 3">172606-1</strain>
    </source>
</reference>
<keyword evidence="1" id="KW-0732">Signal</keyword>
<dbReference type="Proteomes" id="UP000480178">
    <property type="component" value="Chromosome"/>
</dbReference>
<dbReference type="AlphaFoldDB" id="A0A6C0GI86"/>